<dbReference type="GO" id="GO:0003677">
    <property type="term" value="F:DNA binding"/>
    <property type="evidence" value="ECO:0007669"/>
    <property type="project" value="InterPro"/>
</dbReference>
<feature type="domain" description="RNA polymerase sigma-70 region 2" evidence="5">
    <location>
        <begin position="16"/>
        <end position="81"/>
    </location>
</feature>
<dbReference type="InterPro" id="IPR036388">
    <property type="entry name" value="WH-like_DNA-bd_sf"/>
</dbReference>
<comment type="caution">
    <text evidence="8">The sequence shown here is derived from an EMBL/GenBank/DDBJ whole genome shotgun (WGS) entry which is preliminary data.</text>
</comment>
<organism evidence="8 9">
    <name type="scientific">Lapillicoccus jejuensis</name>
    <dbReference type="NCBI Taxonomy" id="402171"/>
    <lineage>
        <taxon>Bacteria</taxon>
        <taxon>Bacillati</taxon>
        <taxon>Actinomycetota</taxon>
        <taxon>Actinomycetes</taxon>
        <taxon>Micrococcales</taxon>
        <taxon>Intrasporangiaceae</taxon>
        <taxon>Lapillicoccus</taxon>
    </lineage>
</organism>
<dbReference type="SUPFAM" id="SSF88946">
    <property type="entry name" value="Sigma2 domain of RNA polymerase sigma factors"/>
    <property type="match status" value="1"/>
</dbReference>
<dbReference type="Pfam" id="PF08281">
    <property type="entry name" value="Sigma70_r4_2"/>
    <property type="match status" value="1"/>
</dbReference>
<dbReference type="InterPro" id="IPR013249">
    <property type="entry name" value="RNA_pol_sigma70_r4_t2"/>
</dbReference>
<evidence type="ECO:0000256" key="4">
    <source>
        <dbReference type="ARBA" id="ARBA00023163"/>
    </source>
</evidence>
<reference evidence="8 9" key="1">
    <citation type="submission" date="2019-06" db="EMBL/GenBank/DDBJ databases">
        <title>Sequencing the genomes of 1000 actinobacteria strains.</title>
        <authorList>
            <person name="Klenk H.-P."/>
        </authorList>
    </citation>
    <scope>NUCLEOTIDE SEQUENCE [LARGE SCALE GENOMIC DNA]</scope>
    <source>
        <strain evidence="8 9">DSM 18607</strain>
    </source>
</reference>
<dbReference type="EMBL" id="VFMN01000001">
    <property type="protein sequence ID" value="TQJ08535.1"/>
    <property type="molecule type" value="Genomic_DNA"/>
</dbReference>
<dbReference type="InterPro" id="IPR013324">
    <property type="entry name" value="RNA_pol_sigma_r3/r4-like"/>
</dbReference>
<dbReference type="AlphaFoldDB" id="A0A542DZM5"/>
<dbReference type="Proteomes" id="UP000317893">
    <property type="component" value="Unassembled WGS sequence"/>
</dbReference>
<keyword evidence="3" id="KW-0731">Sigma factor</keyword>
<dbReference type="InterPro" id="IPR013325">
    <property type="entry name" value="RNA_pol_sigma_r2"/>
</dbReference>
<evidence type="ECO:0000313" key="9">
    <source>
        <dbReference type="Proteomes" id="UP000317893"/>
    </source>
</evidence>
<evidence type="ECO:0000256" key="1">
    <source>
        <dbReference type="ARBA" id="ARBA00010641"/>
    </source>
</evidence>
<dbReference type="PANTHER" id="PTHR47756">
    <property type="entry name" value="BLL6612 PROTEIN-RELATED"/>
    <property type="match status" value="1"/>
</dbReference>
<evidence type="ECO:0000259" key="7">
    <source>
        <dbReference type="Pfam" id="PF20239"/>
    </source>
</evidence>
<dbReference type="Pfam" id="PF20239">
    <property type="entry name" value="DUF6596"/>
    <property type="match status" value="1"/>
</dbReference>
<dbReference type="PANTHER" id="PTHR47756:SF2">
    <property type="entry name" value="BLL6612 PROTEIN"/>
    <property type="match status" value="1"/>
</dbReference>
<dbReference type="GO" id="GO:0006352">
    <property type="term" value="P:DNA-templated transcription initiation"/>
    <property type="evidence" value="ECO:0007669"/>
    <property type="project" value="InterPro"/>
</dbReference>
<dbReference type="NCBIfam" id="TIGR02937">
    <property type="entry name" value="sigma70-ECF"/>
    <property type="match status" value="1"/>
</dbReference>
<sequence length="422" mass="45804">MGRWGGLSPTASPEDLWRRVAPQVTAALVRRYGDVDRAEDAVQEALLAADRQWPLEGLPDDPKAWLVRVASRRLVDAWRSDTARAAREDRLVPRGGDLVAPPADHPDRSAHDDSLVLLLLCCHPALTRPSQVALTLRVLAGLSTAQVARALLVPETTMAQRISRAKATLRELDAPFAPPAAAELPDRVAAVTQVLYLVFTEGHAATTGDRVTDVSLAQEAIRLTRDLHRWLPEDDEVTGLLALMLLSHARRRARTTPYGDLVPLAEQDRRLWDAGLVAEGLALVEEVLPRGRVGAYQLQAAIAAVHAEAPSSQDTDWAQVAALYAMLADVAPSPVVTLNRAVAVAEVDGPTAGLAMVEPLVEHPALRRGHRVHAVRAHLLERAGRREEAREAFVRAADLATSTPEQRHLRRLAQALTDPPSG</sequence>
<evidence type="ECO:0000256" key="3">
    <source>
        <dbReference type="ARBA" id="ARBA00023082"/>
    </source>
</evidence>
<feature type="domain" description="DUF6596" evidence="7">
    <location>
        <begin position="187"/>
        <end position="286"/>
    </location>
</feature>
<dbReference type="Gene3D" id="1.10.1740.10">
    <property type="match status" value="1"/>
</dbReference>
<dbReference type="InterPro" id="IPR046531">
    <property type="entry name" value="DUF6596"/>
</dbReference>
<keyword evidence="9" id="KW-1185">Reference proteome</keyword>
<evidence type="ECO:0000313" key="8">
    <source>
        <dbReference type="EMBL" id="TQJ08535.1"/>
    </source>
</evidence>
<dbReference type="Gene3D" id="1.10.10.10">
    <property type="entry name" value="Winged helix-like DNA-binding domain superfamily/Winged helix DNA-binding domain"/>
    <property type="match status" value="1"/>
</dbReference>
<comment type="similarity">
    <text evidence="1">Belongs to the sigma-70 factor family. ECF subfamily.</text>
</comment>
<keyword evidence="2" id="KW-0805">Transcription regulation</keyword>
<dbReference type="GO" id="GO:0016987">
    <property type="term" value="F:sigma factor activity"/>
    <property type="evidence" value="ECO:0007669"/>
    <property type="project" value="UniProtKB-KW"/>
</dbReference>
<evidence type="ECO:0000256" key="2">
    <source>
        <dbReference type="ARBA" id="ARBA00023015"/>
    </source>
</evidence>
<gene>
    <name evidence="8" type="ORF">FB458_1625</name>
</gene>
<feature type="domain" description="RNA polymerase sigma factor 70 region 4 type 2" evidence="6">
    <location>
        <begin position="118"/>
        <end position="169"/>
    </location>
</feature>
<dbReference type="InterPro" id="IPR007627">
    <property type="entry name" value="RNA_pol_sigma70_r2"/>
</dbReference>
<dbReference type="Pfam" id="PF04542">
    <property type="entry name" value="Sigma70_r2"/>
    <property type="match status" value="1"/>
</dbReference>
<protein>
    <submittedName>
        <fullName evidence="8">RNA polymerase ECF family sigma subunit</fullName>
    </submittedName>
</protein>
<dbReference type="SUPFAM" id="SSF88659">
    <property type="entry name" value="Sigma3 and sigma4 domains of RNA polymerase sigma factors"/>
    <property type="match status" value="1"/>
</dbReference>
<proteinExistence type="inferred from homology"/>
<evidence type="ECO:0000259" key="5">
    <source>
        <dbReference type="Pfam" id="PF04542"/>
    </source>
</evidence>
<keyword evidence="4" id="KW-0804">Transcription</keyword>
<accession>A0A542DZM5</accession>
<name>A0A542DZM5_9MICO</name>
<dbReference type="InterPro" id="IPR014284">
    <property type="entry name" value="RNA_pol_sigma-70_dom"/>
</dbReference>
<evidence type="ECO:0000259" key="6">
    <source>
        <dbReference type="Pfam" id="PF08281"/>
    </source>
</evidence>